<dbReference type="Gene3D" id="3.40.50.2020">
    <property type="match status" value="1"/>
</dbReference>
<dbReference type="Proteomes" id="UP000593802">
    <property type="component" value="Chromosome"/>
</dbReference>
<dbReference type="InterPro" id="IPR000836">
    <property type="entry name" value="PRTase_dom"/>
</dbReference>
<evidence type="ECO:0000313" key="2">
    <source>
        <dbReference type="EMBL" id="BCJ87860.1"/>
    </source>
</evidence>
<keyword evidence="3" id="KW-1185">Reference proteome</keyword>
<dbReference type="PANTHER" id="PTHR47505">
    <property type="entry name" value="DNA UTILIZATION PROTEIN YHGH"/>
    <property type="match status" value="1"/>
</dbReference>
<comment type="similarity">
    <text evidence="1">Belongs to the ComF/GntX family.</text>
</comment>
<gene>
    <name evidence="2" type="ORF">skT53_28450</name>
</gene>
<organism evidence="2 3">
    <name type="scientific">Effusibacillus dendaii</name>
    <dbReference type="NCBI Taxonomy" id="2743772"/>
    <lineage>
        <taxon>Bacteria</taxon>
        <taxon>Bacillati</taxon>
        <taxon>Bacillota</taxon>
        <taxon>Bacilli</taxon>
        <taxon>Bacillales</taxon>
        <taxon>Alicyclobacillaceae</taxon>
        <taxon>Effusibacillus</taxon>
    </lineage>
</organism>
<name>A0A7I8DH01_9BACL</name>
<sequence>MPLFSRCPECMRETSFLMARSYGKYEGVLRDLLHRFKFTREQELISVLGHCINEAWNRHFADRQIDWLVPVPVHPDRLRERGYNQAEMLALHLSSYSNIPVLSALQRTAHLKGQVTRDRQERLKALQSAYVCHSIHQSQVQEQRILLVDDIYTTGSTSEACARALRLAGATEVYVITVAR</sequence>
<dbReference type="AlphaFoldDB" id="A0A7I8DH01"/>
<reference evidence="2 3" key="1">
    <citation type="submission" date="2020-08" db="EMBL/GenBank/DDBJ databases">
        <title>Complete Genome Sequence of Effusibacillus dendaii Strain skT53, Isolated from Farmland soil.</title>
        <authorList>
            <person name="Konishi T."/>
            <person name="Kawasaki H."/>
        </authorList>
    </citation>
    <scope>NUCLEOTIDE SEQUENCE [LARGE SCALE GENOMIC DNA]</scope>
    <source>
        <strain evidence="3">skT53</strain>
    </source>
</reference>
<dbReference type="SUPFAM" id="SSF53271">
    <property type="entry name" value="PRTase-like"/>
    <property type="match status" value="1"/>
</dbReference>
<evidence type="ECO:0000256" key="1">
    <source>
        <dbReference type="ARBA" id="ARBA00008007"/>
    </source>
</evidence>
<proteinExistence type="inferred from homology"/>
<evidence type="ECO:0000313" key="3">
    <source>
        <dbReference type="Proteomes" id="UP000593802"/>
    </source>
</evidence>
<dbReference type="KEGG" id="eff:skT53_28450"/>
<evidence type="ECO:0008006" key="4">
    <source>
        <dbReference type="Google" id="ProtNLM"/>
    </source>
</evidence>
<protein>
    <recommendedName>
        <fullName evidence="4">Phosphoribosyltransferase domain-containing protein</fullName>
    </recommendedName>
</protein>
<accession>A0A7I8DH01</accession>
<dbReference type="EMBL" id="AP023366">
    <property type="protein sequence ID" value="BCJ87860.1"/>
    <property type="molecule type" value="Genomic_DNA"/>
</dbReference>
<dbReference type="PANTHER" id="PTHR47505:SF1">
    <property type="entry name" value="DNA UTILIZATION PROTEIN YHGH"/>
    <property type="match status" value="1"/>
</dbReference>
<dbReference type="InterPro" id="IPR051910">
    <property type="entry name" value="ComF/GntX_DNA_util-trans"/>
</dbReference>
<dbReference type="InterPro" id="IPR029057">
    <property type="entry name" value="PRTase-like"/>
</dbReference>
<dbReference type="CDD" id="cd06223">
    <property type="entry name" value="PRTases_typeI"/>
    <property type="match status" value="1"/>
</dbReference>